<evidence type="ECO:0000256" key="1">
    <source>
        <dbReference type="ARBA" id="ARBA00022448"/>
    </source>
</evidence>
<keyword evidence="2 8" id="KW-0004">4Fe-4S</keyword>
<evidence type="ECO:0000256" key="2">
    <source>
        <dbReference type="ARBA" id="ARBA00022485"/>
    </source>
</evidence>
<dbReference type="InterPro" id="IPR037225">
    <property type="entry name" value="Nuo51_FMN-bd_sf"/>
</dbReference>
<evidence type="ECO:0000313" key="11">
    <source>
        <dbReference type="Proteomes" id="UP000095706"/>
    </source>
</evidence>
<dbReference type="Pfam" id="PF13375">
    <property type="entry name" value="RnfC_N"/>
    <property type="match status" value="1"/>
</dbReference>
<dbReference type="InterPro" id="IPR026902">
    <property type="entry name" value="RnfC_N"/>
</dbReference>
<dbReference type="PANTHER" id="PTHR43034:SF2">
    <property type="entry name" value="ION-TRANSLOCATING OXIDOREDUCTASE COMPLEX SUBUNIT C"/>
    <property type="match status" value="1"/>
</dbReference>
<evidence type="ECO:0000313" key="10">
    <source>
        <dbReference type="EMBL" id="CUO29794.1"/>
    </source>
</evidence>
<evidence type="ECO:0000256" key="6">
    <source>
        <dbReference type="ARBA" id="ARBA00023004"/>
    </source>
</evidence>
<keyword evidence="4 8" id="KW-0677">Repeat</keyword>
<dbReference type="PROSITE" id="PS00198">
    <property type="entry name" value="4FE4S_FER_1"/>
    <property type="match status" value="2"/>
</dbReference>
<protein>
    <recommendedName>
        <fullName evidence="8">Ion-translocating oxidoreductase complex subunit C</fullName>
        <ecNumber evidence="8">7.-.-.-</ecNumber>
    </recommendedName>
    <alternativeName>
        <fullName evidence="8">Rnf electron transport complex subunit C</fullName>
    </alternativeName>
</protein>
<dbReference type="InterPro" id="IPR017900">
    <property type="entry name" value="4Fe4S_Fe_S_CS"/>
</dbReference>
<feature type="domain" description="4Fe-4S ferredoxin-type" evidence="9">
    <location>
        <begin position="360"/>
        <end position="389"/>
    </location>
</feature>
<evidence type="ECO:0000256" key="3">
    <source>
        <dbReference type="ARBA" id="ARBA00022723"/>
    </source>
</evidence>
<dbReference type="PROSITE" id="PS51379">
    <property type="entry name" value="4FE4S_FER_2"/>
    <property type="match status" value="1"/>
</dbReference>
<keyword evidence="8" id="KW-0472">Membrane</keyword>
<dbReference type="Pfam" id="PF01512">
    <property type="entry name" value="Complex1_51K"/>
    <property type="match status" value="1"/>
</dbReference>
<dbReference type="Gene3D" id="3.10.20.600">
    <property type="match status" value="1"/>
</dbReference>
<name>A0A174DWG4_9FIRM</name>
<proteinExistence type="inferred from homology"/>
<dbReference type="GO" id="GO:0009055">
    <property type="term" value="F:electron transfer activity"/>
    <property type="evidence" value="ECO:0007669"/>
    <property type="project" value="InterPro"/>
</dbReference>
<keyword evidence="5 8" id="KW-0249">Electron transport</keyword>
<keyword evidence="8" id="KW-1278">Translocase</keyword>
<dbReference type="InterPro" id="IPR019554">
    <property type="entry name" value="Soluble_ligand-bd"/>
</dbReference>
<dbReference type="InterPro" id="IPR011538">
    <property type="entry name" value="Nuo51_FMN-bd"/>
</dbReference>
<dbReference type="GO" id="GO:0046872">
    <property type="term" value="F:metal ion binding"/>
    <property type="evidence" value="ECO:0007669"/>
    <property type="project" value="UniProtKB-KW"/>
</dbReference>
<comment type="similarity">
    <text evidence="8">Belongs to the 4Fe4S bacterial-type ferredoxin family. RnfC subfamily.</text>
</comment>
<evidence type="ECO:0000256" key="7">
    <source>
        <dbReference type="ARBA" id="ARBA00023014"/>
    </source>
</evidence>
<dbReference type="SUPFAM" id="SSF142019">
    <property type="entry name" value="Nqo1 FMN-binding domain-like"/>
    <property type="match status" value="1"/>
</dbReference>
<dbReference type="InterPro" id="IPR010208">
    <property type="entry name" value="Ion_transpt_RnfC/RsxC"/>
</dbReference>
<feature type="binding site" evidence="8">
    <location>
        <position position="369"/>
    </location>
    <ligand>
        <name>[4Fe-4S] cluster</name>
        <dbReference type="ChEBI" id="CHEBI:49883"/>
        <label>1</label>
    </ligand>
</feature>
<sequence>MFQKKRNTFHGGVHPYEGKELSKDKPIVKAQPGNLLYYAVSQHIGAPAVPIVQKGDHVKAGQKIAEAGGFVSAPVYASVSGTVKGIEKKVSAAGSPVDSIVVENDGLYEKETFEECPHWEKLDADTIRNKIKEAGIVGMGGAGFPTHVKVSPKDPSAIDYILVNGAECEPYLTSDYRRMLEDPEKVIGGLKIMLHMFPKAKGIICIEDNKPDCIAKFRELVLPEDNIEVLELKTKYPQGAERMLIYAATGRKVNSSMLPADAGCIVDNIDTVTAIYQAVRFGEPLMSRIVTVTGDAVQNPCNFEVPVGMLLSELLEQAGGLKNEASKIICGGPMMGKALFTMEVPVTKTTSALTCLTEDEVSALAPSACINCGRCVSVCPGQILPARLSVFAEHGEEEKFLKYGGMECCECGCCSFICPARRPLTQEISSMRKVLLAKRKKK</sequence>
<dbReference type="NCBIfam" id="TIGR01945">
    <property type="entry name" value="rnfC"/>
    <property type="match status" value="1"/>
</dbReference>
<evidence type="ECO:0000256" key="8">
    <source>
        <dbReference type="HAMAP-Rule" id="MF_00461"/>
    </source>
</evidence>
<feature type="binding site" evidence="8">
    <location>
        <position position="414"/>
    </location>
    <ligand>
        <name>[4Fe-4S] cluster</name>
        <dbReference type="ChEBI" id="CHEBI:49883"/>
        <label>2</label>
    </ligand>
</feature>
<dbReference type="Pfam" id="PF00037">
    <property type="entry name" value="Fer4"/>
    <property type="match status" value="1"/>
</dbReference>
<organism evidence="10 11">
    <name type="scientific">Fusicatenibacter saccharivorans</name>
    <dbReference type="NCBI Taxonomy" id="1150298"/>
    <lineage>
        <taxon>Bacteria</taxon>
        <taxon>Bacillati</taxon>
        <taxon>Bacillota</taxon>
        <taxon>Clostridia</taxon>
        <taxon>Lachnospirales</taxon>
        <taxon>Lachnospiraceae</taxon>
        <taxon>Fusicatenibacter</taxon>
    </lineage>
</organism>
<dbReference type="Proteomes" id="UP000095706">
    <property type="component" value="Unassembled WGS sequence"/>
</dbReference>
<comment type="subunit">
    <text evidence="8">The complex is composed of six subunits: RnfA, RnfB, RnfC, RnfD, RnfE and RnfG.</text>
</comment>
<keyword evidence="8" id="KW-1003">Cell membrane</keyword>
<feature type="binding site" evidence="8">
    <location>
        <position position="418"/>
    </location>
    <ligand>
        <name>[4Fe-4S] cluster</name>
        <dbReference type="ChEBI" id="CHEBI:49883"/>
        <label>1</label>
    </ligand>
</feature>
<keyword evidence="7 8" id="KW-0411">Iron-sulfur</keyword>
<dbReference type="GO" id="GO:0022900">
    <property type="term" value="P:electron transport chain"/>
    <property type="evidence" value="ECO:0007669"/>
    <property type="project" value="UniProtKB-UniRule"/>
</dbReference>
<dbReference type="PANTHER" id="PTHR43034">
    <property type="entry name" value="ION-TRANSLOCATING OXIDOREDUCTASE COMPLEX SUBUNIT C"/>
    <property type="match status" value="1"/>
</dbReference>
<accession>A0A174DWG4</accession>
<dbReference type="EMBL" id="CYYV01000007">
    <property type="protein sequence ID" value="CUO29794.1"/>
    <property type="molecule type" value="Genomic_DNA"/>
</dbReference>
<dbReference type="SUPFAM" id="SSF46548">
    <property type="entry name" value="alpha-helical ferredoxin"/>
    <property type="match status" value="1"/>
</dbReference>
<dbReference type="Pfam" id="PF10531">
    <property type="entry name" value="SLBB"/>
    <property type="match status" value="1"/>
</dbReference>
<comment type="function">
    <text evidence="8">Part of a membrane-bound complex that couples electron transfer with translocation of ions across the membrane.</text>
</comment>
<feature type="binding site" evidence="8">
    <location>
        <position position="411"/>
    </location>
    <ligand>
        <name>[4Fe-4S] cluster</name>
        <dbReference type="ChEBI" id="CHEBI:49883"/>
        <label>2</label>
    </ligand>
</feature>
<feature type="binding site" evidence="8">
    <location>
        <position position="375"/>
    </location>
    <ligand>
        <name>[4Fe-4S] cluster</name>
        <dbReference type="ChEBI" id="CHEBI:49883"/>
        <label>1</label>
    </ligand>
</feature>
<dbReference type="NCBIfam" id="NF003454">
    <property type="entry name" value="PRK05035.1"/>
    <property type="match status" value="1"/>
</dbReference>
<dbReference type="EC" id="7.-.-.-" evidence="8"/>
<feature type="binding site" evidence="8">
    <location>
        <position position="372"/>
    </location>
    <ligand>
        <name>[4Fe-4S] cluster</name>
        <dbReference type="ChEBI" id="CHEBI:49883"/>
        <label>1</label>
    </ligand>
</feature>
<evidence type="ECO:0000256" key="4">
    <source>
        <dbReference type="ARBA" id="ARBA00022737"/>
    </source>
</evidence>
<keyword evidence="6 8" id="KW-0408">Iron</keyword>
<dbReference type="GO" id="GO:0051539">
    <property type="term" value="F:4 iron, 4 sulfur cluster binding"/>
    <property type="evidence" value="ECO:0007669"/>
    <property type="project" value="UniProtKB-KW"/>
</dbReference>
<keyword evidence="3 8" id="KW-0479">Metal-binding</keyword>
<dbReference type="GO" id="GO:0005886">
    <property type="term" value="C:plasma membrane"/>
    <property type="evidence" value="ECO:0007669"/>
    <property type="project" value="UniProtKB-SubCell"/>
</dbReference>
<dbReference type="RefSeq" id="WP_055227619.1">
    <property type="nucleotide sequence ID" value="NZ_CYYV01000007.1"/>
</dbReference>
<dbReference type="Gene3D" id="3.40.50.11540">
    <property type="entry name" value="NADH-ubiquinone oxidoreductase 51kDa subunit"/>
    <property type="match status" value="1"/>
</dbReference>
<feature type="binding site" evidence="8">
    <location>
        <position position="379"/>
    </location>
    <ligand>
        <name>[4Fe-4S] cluster</name>
        <dbReference type="ChEBI" id="CHEBI:49883"/>
        <label>2</label>
    </ligand>
</feature>
<evidence type="ECO:0000259" key="9">
    <source>
        <dbReference type="PROSITE" id="PS51379"/>
    </source>
</evidence>
<dbReference type="AlphaFoldDB" id="A0A174DWG4"/>
<feature type="binding site" evidence="8">
    <location>
        <position position="408"/>
    </location>
    <ligand>
        <name>[4Fe-4S] cluster</name>
        <dbReference type="ChEBI" id="CHEBI:49883"/>
        <label>2</label>
    </ligand>
</feature>
<comment type="cofactor">
    <cofactor evidence="8">
        <name>[4Fe-4S] cluster</name>
        <dbReference type="ChEBI" id="CHEBI:49883"/>
    </cofactor>
    <text evidence="8">Binds 2 [4Fe-4S] clusters per subunit.</text>
</comment>
<dbReference type="InterPro" id="IPR017896">
    <property type="entry name" value="4Fe4S_Fe-S-bd"/>
</dbReference>
<gene>
    <name evidence="10" type="primary">rnfC_2</name>
    <name evidence="8" type="synonym">rnfC</name>
    <name evidence="10" type="ORF">ERS852406_01673</name>
</gene>
<dbReference type="Gene3D" id="3.30.70.20">
    <property type="match status" value="1"/>
</dbReference>
<dbReference type="HAMAP" id="MF_00461">
    <property type="entry name" value="RsxC_RnfC"/>
    <property type="match status" value="1"/>
</dbReference>
<keyword evidence="1 8" id="KW-0813">Transport</keyword>
<reference evidence="10 11" key="1">
    <citation type="submission" date="2015-09" db="EMBL/GenBank/DDBJ databases">
        <authorList>
            <consortium name="Pathogen Informatics"/>
        </authorList>
    </citation>
    <scope>NUCLEOTIDE SEQUENCE [LARGE SCALE GENOMIC DNA]</scope>
    <source>
        <strain evidence="10 11">2789STDY5608849</strain>
    </source>
</reference>
<comment type="subcellular location">
    <subcellularLocation>
        <location evidence="8">Cell membrane</location>
        <topology evidence="8">Peripheral membrane protein</topology>
    </subcellularLocation>
</comment>
<evidence type="ECO:0000256" key="5">
    <source>
        <dbReference type="ARBA" id="ARBA00022982"/>
    </source>
</evidence>